<evidence type="ECO:0000313" key="2">
    <source>
        <dbReference type="Proteomes" id="UP000034581"/>
    </source>
</evidence>
<reference evidence="1 2" key="1">
    <citation type="journal article" date="2015" name="Nature">
        <title>rRNA introns, odd ribosomes, and small enigmatic genomes across a large radiation of phyla.</title>
        <authorList>
            <person name="Brown C.T."/>
            <person name="Hug L.A."/>
            <person name="Thomas B.C."/>
            <person name="Sharon I."/>
            <person name="Castelle C.J."/>
            <person name="Singh A."/>
            <person name="Wilkins M.J."/>
            <person name="Williams K.H."/>
            <person name="Banfield J.F."/>
        </authorList>
    </citation>
    <scope>NUCLEOTIDE SEQUENCE [LARGE SCALE GENOMIC DNA]</scope>
</reference>
<proteinExistence type="predicted"/>
<dbReference type="AlphaFoldDB" id="A0A0G0E4F1"/>
<dbReference type="STRING" id="1618350.UR67_C0001G0129"/>
<accession>A0A0G0E4F1</accession>
<dbReference type="EMBL" id="LBQB01000001">
    <property type="protein sequence ID" value="KKP70220.1"/>
    <property type="molecule type" value="Genomic_DNA"/>
</dbReference>
<evidence type="ECO:0008006" key="3">
    <source>
        <dbReference type="Google" id="ProtNLM"/>
    </source>
</evidence>
<gene>
    <name evidence="1" type="ORF">UR67_C0001G0129</name>
</gene>
<organism evidence="1 2">
    <name type="scientific">candidate division CPR3 bacterium GW2011_GWF2_35_18</name>
    <dbReference type="NCBI Taxonomy" id="1618350"/>
    <lineage>
        <taxon>Bacteria</taxon>
        <taxon>Bacteria division CPR3</taxon>
    </lineage>
</organism>
<comment type="caution">
    <text evidence="1">The sequence shown here is derived from an EMBL/GenBank/DDBJ whole genome shotgun (WGS) entry which is preliminary data.</text>
</comment>
<protein>
    <recommendedName>
        <fullName evidence="3">DUF4145 domain-containing protein</fullName>
    </recommendedName>
</protein>
<evidence type="ECO:0000313" key="1">
    <source>
        <dbReference type="EMBL" id="KKP70220.1"/>
    </source>
</evidence>
<dbReference type="Proteomes" id="UP000034581">
    <property type="component" value="Unassembled WGS sequence"/>
</dbReference>
<name>A0A0G0E4F1_UNCC3</name>
<sequence>MYYLVGLAIILAIFFLLIILKGKPGIFNVNLASRNIDNTDRQRIVSLWNKVEELISLGKPSQLNEAVITADKVVDYVLKKLYPMEEVSVERYKNAKIFFLEKQDYDDLWYAHKVRNELVHNLEFELPHAQAVEVINKFEKSLKIIIKDLKI</sequence>